<dbReference type="SUPFAM" id="SSF69118">
    <property type="entry name" value="AhpD-like"/>
    <property type="match status" value="1"/>
</dbReference>
<dbReference type="InterPro" id="IPR029032">
    <property type="entry name" value="AhpD-like"/>
</dbReference>
<dbReference type="Proteomes" id="UP000192840">
    <property type="component" value="Unassembled WGS sequence"/>
</dbReference>
<dbReference type="STRING" id="40571.SAMN05660733_01451"/>
<proteinExistence type="predicted"/>
<protein>
    <submittedName>
        <fullName evidence="1">Uncharacterized protein</fullName>
    </submittedName>
</protein>
<dbReference type="OrthoDB" id="949132at2"/>
<keyword evidence="2" id="KW-1185">Reference proteome</keyword>
<accession>A0A1W2BFI3</accession>
<sequence>MTRSAGLSEAAVTSLLAGDSVALEGEHELTHRFTTELLTTHRISDTTYNHALQALGRDEVIDPVHVIAMYAAQAAMLNAFDIPAPETNLPA</sequence>
<dbReference type="AlphaFoldDB" id="A0A1W2BFI3"/>
<evidence type="ECO:0000313" key="2">
    <source>
        <dbReference type="Proteomes" id="UP000192840"/>
    </source>
</evidence>
<dbReference type="Gene3D" id="1.20.1290.10">
    <property type="entry name" value="AhpD-like"/>
    <property type="match status" value="1"/>
</dbReference>
<dbReference type="RefSeq" id="WP_051771820.1">
    <property type="nucleotide sequence ID" value="NZ_FWYC01000004.1"/>
</dbReference>
<name>A0A1W2BFI3_9PSEU</name>
<organism evidence="1 2">
    <name type="scientific">Lentzea albidocapillata</name>
    <dbReference type="NCBI Taxonomy" id="40571"/>
    <lineage>
        <taxon>Bacteria</taxon>
        <taxon>Bacillati</taxon>
        <taxon>Actinomycetota</taxon>
        <taxon>Actinomycetes</taxon>
        <taxon>Pseudonocardiales</taxon>
        <taxon>Pseudonocardiaceae</taxon>
        <taxon>Lentzea</taxon>
    </lineage>
</organism>
<evidence type="ECO:0000313" key="1">
    <source>
        <dbReference type="EMBL" id="SMC71490.1"/>
    </source>
</evidence>
<gene>
    <name evidence="1" type="ORF">SAMN05660733_01451</name>
</gene>
<reference evidence="2" key="1">
    <citation type="submission" date="2017-04" db="EMBL/GenBank/DDBJ databases">
        <authorList>
            <person name="Varghese N."/>
            <person name="Submissions S."/>
        </authorList>
    </citation>
    <scope>NUCLEOTIDE SEQUENCE [LARGE SCALE GENOMIC DNA]</scope>
    <source>
        <strain evidence="2">DSM 44073</strain>
    </source>
</reference>
<dbReference type="EMBL" id="FWYC01000004">
    <property type="protein sequence ID" value="SMC71490.1"/>
    <property type="molecule type" value="Genomic_DNA"/>
</dbReference>